<dbReference type="EMBL" id="JAERTY010000006">
    <property type="protein sequence ID" value="MBL1409479.1"/>
    <property type="molecule type" value="Genomic_DNA"/>
</dbReference>
<dbReference type="Proteomes" id="UP000625283">
    <property type="component" value="Unassembled WGS sequence"/>
</dbReference>
<protein>
    <submittedName>
        <fullName evidence="2">DUF1016 family protein</fullName>
    </submittedName>
</protein>
<sequence>MQIDGYRVTPYNRSGATCGKRVVQIESKLHERQGQAITNFDETLPKIQSNLAKQTLRNPYVFDFLSLSENVQERDMEKAIISEIRRLLLELGKCFAYLGNQYHLQVDNEDFYMDLLFYNFLCFARLYTYA</sequence>
<dbReference type="PANTHER" id="PTHR30547:SF0">
    <property type="entry name" value="BLR8175 PROTEIN"/>
    <property type="match status" value="1"/>
</dbReference>
<accession>A0ABS1R5G0</accession>
<dbReference type="PANTHER" id="PTHR30547">
    <property type="entry name" value="UNCHARACTERIZED PROTEIN YHCG-RELATED"/>
    <property type="match status" value="1"/>
</dbReference>
<evidence type="ECO:0000313" key="3">
    <source>
        <dbReference type="Proteomes" id="UP000625283"/>
    </source>
</evidence>
<dbReference type="InterPro" id="IPR053148">
    <property type="entry name" value="PD-DEXK-like_domain"/>
</dbReference>
<dbReference type="RefSeq" id="WP_202103237.1">
    <property type="nucleotide sequence ID" value="NZ_JAERTY010000006.1"/>
</dbReference>
<dbReference type="InterPro" id="IPR009362">
    <property type="entry name" value="YhcG_C"/>
</dbReference>
<keyword evidence="3" id="KW-1185">Reference proteome</keyword>
<comment type="caution">
    <text evidence="2">The sequence shown here is derived from an EMBL/GenBank/DDBJ whole genome shotgun (WGS) entry which is preliminary data.</text>
</comment>
<feature type="domain" description="YhcG PDDEXK nuclease" evidence="1">
    <location>
        <begin position="53"/>
        <end position="120"/>
    </location>
</feature>
<evidence type="ECO:0000259" key="1">
    <source>
        <dbReference type="Pfam" id="PF06250"/>
    </source>
</evidence>
<name>A0ABS1R5G0_9SPHI</name>
<proteinExistence type="predicted"/>
<evidence type="ECO:0000313" key="2">
    <source>
        <dbReference type="EMBL" id="MBL1409479.1"/>
    </source>
</evidence>
<dbReference type="Pfam" id="PF06250">
    <property type="entry name" value="YhcG_C"/>
    <property type="match status" value="1"/>
</dbReference>
<reference evidence="2 3" key="1">
    <citation type="submission" date="2021-01" db="EMBL/GenBank/DDBJ databases">
        <title>C459-1 draft genome sequence.</title>
        <authorList>
            <person name="Zhang X.-F."/>
        </authorList>
    </citation>
    <scope>NUCLEOTIDE SEQUENCE [LARGE SCALE GENOMIC DNA]</scope>
    <source>
        <strain evidence="3">C459-1</strain>
    </source>
</reference>
<organism evidence="2 3">
    <name type="scientific">Sphingobacterium faecale</name>
    <dbReference type="NCBI Taxonomy" id="2803775"/>
    <lineage>
        <taxon>Bacteria</taxon>
        <taxon>Pseudomonadati</taxon>
        <taxon>Bacteroidota</taxon>
        <taxon>Sphingobacteriia</taxon>
        <taxon>Sphingobacteriales</taxon>
        <taxon>Sphingobacteriaceae</taxon>
        <taxon>Sphingobacterium</taxon>
    </lineage>
</organism>
<gene>
    <name evidence="2" type="ORF">JKG61_12015</name>
</gene>